<reference evidence="2" key="1">
    <citation type="submission" date="2013-08" db="EMBL/GenBank/DDBJ databases">
        <authorList>
            <person name="Mendez C."/>
            <person name="Richter M."/>
            <person name="Ferrer M."/>
            <person name="Sanchez J."/>
        </authorList>
    </citation>
    <scope>NUCLEOTIDE SEQUENCE</scope>
</reference>
<dbReference type="EMBL" id="AUZY01007709">
    <property type="protein sequence ID" value="EQD49036.1"/>
    <property type="molecule type" value="Genomic_DNA"/>
</dbReference>
<sequence length="87" mass="9624">RSVLVFKIGDKRRPTIKDVLENQDIFAIINVPERSGGAVADGFEIRRMALGKNIPVLTNIRSANALIASLLKNPVLEPREIACYYSS</sequence>
<gene>
    <name evidence="2" type="ORF">B1B_11818</name>
</gene>
<dbReference type="SUPFAM" id="SSF52335">
    <property type="entry name" value="Methylglyoxal synthase-like"/>
    <property type="match status" value="1"/>
</dbReference>
<comment type="caution">
    <text evidence="2">The sequence shown here is derived from an EMBL/GenBank/DDBJ whole genome shotgun (WGS) entry which is preliminary data.</text>
</comment>
<evidence type="ECO:0000259" key="1">
    <source>
        <dbReference type="PROSITE" id="PS51855"/>
    </source>
</evidence>
<name>T0ZL39_9ZZZZ</name>
<reference evidence="2" key="2">
    <citation type="journal article" date="2014" name="ISME J.">
        <title>Microbial stratification in low pH oxic and suboxic macroscopic growths along an acid mine drainage.</title>
        <authorList>
            <person name="Mendez-Garcia C."/>
            <person name="Mesa V."/>
            <person name="Sprenger R.R."/>
            <person name="Richter M."/>
            <person name="Diez M.S."/>
            <person name="Solano J."/>
            <person name="Bargiela R."/>
            <person name="Golyshina O.V."/>
            <person name="Manteca A."/>
            <person name="Ramos J.L."/>
            <person name="Gallego J.R."/>
            <person name="Llorente I."/>
            <person name="Martins Dos Santos V.A."/>
            <person name="Jensen O.N."/>
            <person name="Pelaez A.I."/>
            <person name="Sanchez J."/>
            <person name="Ferrer M."/>
        </authorList>
    </citation>
    <scope>NUCLEOTIDE SEQUENCE</scope>
</reference>
<dbReference type="InterPro" id="IPR036914">
    <property type="entry name" value="MGS-like_dom_sf"/>
</dbReference>
<feature type="non-terminal residue" evidence="2">
    <location>
        <position position="1"/>
    </location>
</feature>
<accession>T0ZL39</accession>
<proteinExistence type="predicted"/>
<feature type="domain" description="MGS-like" evidence="1">
    <location>
        <begin position="1"/>
        <end position="87"/>
    </location>
</feature>
<dbReference type="PROSITE" id="PS51855">
    <property type="entry name" value="MGS"/>
    <property type="match status" value="1"/>
</dbReference>
<dbReference type="InterPro" id="IPR011607">
    <property type="entry name" value="MGS-like_dom"/>
</dbReference>
<dbReference type="AlphaFoldDB" id="T0ZL39"/>
<protein>
    <submittedName>
        <fullName evidence="2">MGS-like domain protein</fullName>
    </submittedName>
</protein>
<dbReference type="Gene3D" id="3.40.50.1380">
    <property type="entry name" value="Methylglyoxal synthase-like domain"/>
    <property type="match status" value="1"/>
</dbReference>
<evidence type="ECO:0000313" key="2">
    <source>
        <dbReference type="EMBL" id="EQD49036.1"/>
    </source>
</evidence>
<dbReference type="Pfam" id="PF02142">
    <property type="entry name" value="MGS"/>
    <property type="match status" value="1"/>
</dbReference>
<organism evidence="2">
    <name type="scientific">mine drainage metagenome</name>
    <dbReference type="NCBI Taxonomy" id="410659"/>
    <lineage>
        <taxon>unclassified sequences</taxon>
        <taxon>metagenomes</taxon>
        <taxon>ecological metagenomes</taxon>
    </lineage>
</organism>